<gene>
    <name evidence="3" type="ORF">E8E13_009414</name>
</gene>
<proteinExistence type="predicted"/>
<evidence type="ECO:0000256" key="1">
    <source>
        <dbReference type="SAM" id="MobiDB-lite"/>
    </source>
</evidence>
<dbReference type="EMBL" id="SWKU01000009">
    <property type="protein sequence ID" value="KAF3003733.1"/>
    <property type="molecule type" value="Genomic_DNA"/>
</dbReference>
<dbReference type="PANTHER" id="PTHR38788">
    <property type="entry name" value="CLR5 DOMAIN-CONTAINING PROTEIN"/>
    <property type="match status" value="1"/>
</dbReference>
<feature type="region of interest" description="Disordered" evidence="1">
    <location>
        <begin position="141"/>
        <end position="186"/>
    </location>
</feature>
<feature type="domain" description="Clr5" evidence="2">
    <location>
        <begin position="35"/>
        <end position="87"/>
    </location>
</feature>
<evidence type="ECO:0000313" key="4">
    <source>
        <dbReference type="Proteomes" id="UP000801428"/>
    </source>
</evidence>
<accession>A0A9P4WC18</accession>
<evidence type="ECO:0000313" key="3">
    <source>
        <dbReference type="EMBL" id="KAF3003733.1"/>
    </source>
</evidence>
<sequence>MERFDPSGGSMADVQLTVINSEKKACKPRARRLTERDWAEHKDEIVGLYSVQGLALPKVQAIFKARHNFAATDRQWKHRFKQWELDKNVKSHEMKAMVRILQDRKVNQPDHPNINFKIRGISVDHRKIERWMHEHNIADDKLYNPGATASTPPELEYHTRQDHSSPLPNAATGPDNRASSPISTPLAVVNTEADIAEMEDEPMLSKPRCKVVDLSWALNVSIQELRDEATWFGFIRRWEYFSPRKQVVSFEDDLERCKELTSLALEYGAQVNEPSSVFK</sequence>
<dbReference type="Proteomes" id="UP000801428">
    <property type="component" value="Unassembled WGS sequence"/>
</dbReference>
<dbReference type="PANTHER" id="PTHR38788:SF3">
    <property type="entry name" value="CLR5 DOMAIN-CONTAINING PROTEIN"/>
    <property type="match status" value="1"/>
</dbReference>
<protein>
    <recommendedName>
        <fullName evidence="2">Clr5 domain-containing protein</fullName>
    </recommendedName>
</protein>
<name>A0A9P4WC18_CURKU</name>
<dbReference type="AlphaFoldDB" id="A0A9P4WC18"/>
<comment type="caution">
    <text evidence="3">The sequence shown here is derived from an EMBL/GenBank/DDBJ whole genome shotgun (WGS) entry which is preliminary data.</text>
</comment>
<evidence type="ECO:0000259" key="2">
    <source>
        <dbReference type="Pfam" id="PF14420"/>
    </source>
</evidence>
<dbReference type="Pfam" id="PF14420">
    <property type="entry name" value="Clr5"/>
    <property type="match status" value="1"/>
</dbReference>
<reference evidence="3" key="1">
    <citation type="submission" date="2019-04" db="EMBL/GenBank/DDBJ databases">
        <title>Sequencing of skin fungus with MAO and IRED activity.</title>
        <authorList>
            <person name="Marsaioli A.J."/>
            <person name="Bonatto J.M.C."/>
            <person name="Reis Junior O."/>
        </authorList>
    </citation>
    <scope>NUCLEOTIDE SEQUENCE</scope>
    <source>
        <strain evidence="3">30M1</strain>
    </source>
</reference>
<keyword evidence="4" id="KW-1185">Reference proteome</keyword>
<dbReference type="InterPro" id="IPR025676">
    <property type="entry name" value="Clr5_dom"/>
</dbReference>
<dbReference type="OrthoDB" id="5986190at2759"/>
<organism evidence="3 4">
    <name type="scientific">Curvularia kusanoi</name>
    <name type="common">Cochliobolus kusanoi</name>
    <dbReference type="NCBI Taxonomy" id="90978"/>
    <lineage>
        <taxon>Eukaryota</taxon>
        <taxon>Fungi</taxon>
        <taxon>Dikarya</taxon>
        <taxon>Ascomycota</taxon>
        <taxon>Pezizomycotina</taxon>
        <taxon>Dothideomycetes</taxon>
        <taxon>Pleosporomycetidae</taxon>
        <taxon>Pleosporales</taxon>
        <taxon>Pleosporineae</taxon>
        <taxon>Pleosporaceae</taxon>
        <taxon>Curvularia</taxon>
    </lineage>
</organism>